<keyword evidence="3" id="KW-0337">GPI-anchor biosynthesis</keyword>
<dbReference type="GO" id="GO:0006506">
    <property type="term" value="P:GPI anchor biosynthetic process"/>
    <property type="evidence" value="ECO:0007669"/>
    <property type="project" value="UniProtKB-KW"/>
</dbReference>
<feature type="transmembrane region" description="Helical" evidence="9">
    <location>
        <begin position="234"/>
        <end position="255"/>
    </location>
</feature>
<sequence length="259" mass="27307">MPLIDPVTMSSSIAKGAVAQAQAASKGKDASLSTTLQPVQVRQTAVAQTVRHVFPALVAAVFFFQFGHLVADPVKAMQRSLPVVAALQIGYALLCLPVAGSPAPKLARKVRPGEKKKPSESSVGQNGYVTALLSLLLAVLIAPFFHVTMILFGAPFLTHGAQTFLCALHLAILAVFPLFYAHGVDSAAWAAVAGFQAPLDETFGGLVGALVGAWLGAVPIPLDWDREWQKWPVTILCGIYGGYLIGRGLGGSLFFGKKF</sequence>
<feature type="transmembrane region" description="Helical" evidence="9">
    <location>
        <begin position="83"/>
        <end position="100"/>
    </location>
</feature>
<reference evidence="10" key="1">
    <citation type="journal article" date="2023" name="Mol. Phylogenet. Evol.">
        <title>Genome-scale phylogeny and comparative genomics of the fungal order Sordariales.</title>
        <authorList>
            <person name="Hensen N."/>
            <person name="Bonometti L."/>
            <person name="Westerberg I."/>
            <person name="Brannstrom I.O."/>
            <person name="Guillou S."/>
            <person name="Cros-Aarteil S."/>
            <person name="Calhoun S."/>
            <person name="Haridas S."/>
            <person name="Kuo A."/>
            <person name="Mondo S."/>
            <person name="Pangilinan J."/>
            <person name="Riley R."/>
            <person name="LaButti K."/>
            <person name="Andreopoulos B."/>
            <person name="Lipzen A."/>
            <person name="Chen C."/>
            <person name="Yan M."/>
            <person name="Daum C."/>
            <person name="Ng V."/>
            <person name="Clum A."/>
            <person name="Steindorff A."/>
            <person name="Ohm R.A."/>
            <person name="Martin F."/>
            <person name="Silar P."/>
            <person name="Natvig D.O."/>
            <person name="Lalanne C."/>
            <person name="Gautier V."/>
            <person name="Ament-Velasquez S.L."/>
            <person name="Kruys A."/>
            <person name="Hutchinson M.I."/>
            <person name="Powell A.J."/>
            <person name="Barry K."/>
            <person name="Miller A.N."/>
            <person name="Grigoriev I.V."/>
            <person name="Debuchy R."/>
            <person name="Gladieux P."/>
            <person name="Hiltunen Thoren M."/>
            <person name="Johannesson H."/>
        </authorList>
    </citation>
    <scope>NUCLEOTIDE SEQUENCE</scope>
    <source>
        <strain evidence="10">SMH4131-1</strain>
    </source>
</reference>
<dbReference type="Proteomes" id="UP001286456">
    <property type="component" value="Unassembled WGS sequence"/>
</dbReference>
<organism evidence="10 11">
    <name type="scientific">Cercophora scortea</name>
    <dbReference type="NCBI Taxonomy" id="314031"/>
    <lineage>
        <taxon>Eukaryota</taxon>
        <taxon>Fungi</taxon>
        <taxon>Dikarya</taxon>
        <taxon>Ascomycota</taxon>
        <taxon>Pezizomycotina</taxon>
        <taxon>Sordariomycetes</taxon>
        <taxon>Sordariomycetidae</taxon>
        <taxon>Sordariales</taxon>
        <taxon>Lasiosphaeriaceae</taxon>
        <taxon>Cercophora</taxon>
    </lineage>
</organism>
<comment type="pathway">
    <text evidence="2">Glycolipid biosynthesis; glycosylphosphatidylinositol-anchor biosynthesis.</text>
</comment>
<keyword evidence="6 9" id="KW-1133">Transmembrane helix</keyword>
<keyword evidence="5" id="KW-0256">Endoplasmic reticulum</keyword>
<dbReference type="AlphaFoldDB" id="A0AAE0IN90"/>
<keyword evidence="11" id="KW-1185">Reference proteome</keyword>
<dbReference type="GO" id="GO:0005789">
    <property type="term" value="C:endoplasmic reticulum membrane"/>
    <property type="evidence" value="ECO:0007669"/>
    <property type="project" value="UniProtKB-SubCell"/>
</dbReference>
<name>A0AAE0IN90_9PEZI</name>
<feature type="transmembrane region" description="Helical" evidence="9">
    <location>
        <begin position="203"/>
        <end position="222"/>
    </location>
</feature>
<gene>
    <name evidence="10" type="ORF">B0T19DRAFT_180619</name>
</gene>
<evidence type="ECO:0000313" key="10">
    <source>
        <dbReference type="EMBL" id="KAK3328020.1"/>
    </source>
</evidence>
<feature type="region of interest" description="Disordered" evidence="8">
    <location>
        <begin position="104"/>
        <end position="124"/>
    </location>
</feature>
<evidence type="ECO:0000256" key="3">
    <source>
        <dbReference type="ARBA" id="ARBA00022502"/>
    </source>
</evidence>
<feature type="transmembrane region" description="Helical" evidence="9">
    <location>
        <begin position="53"/>
        <end position="71"/>
    </location>
</feature>
<accession>A0AAE0IN90</accession>
<dbReference type="EMBL" id="JAUEPO010000003">
    <property type="protein sequence ID" value="KAK3328020.1"/>
    <property type="molecule type" value="Genomic_DNA"/>
</dbReference>
<evidence type="ECO:0000313" key="11">
    <source>
        <dbReference type="Proteomes" id="UP001286456"/>
    </source>
</evidence>
<comment type="caution">
    <text evidence="10">The sequence shown here is derived from an EMBL/GenBank/DDBJ whole genome shotgun (WGS) entry which is preliminary data.</text>
</comment>
<evidence type="ECO:0000256" key="2">
    <source>
        <dbReference type="ARBA" id="ARBA00004687"/>
    </source>
</evidence>
<dbReference type="InterPro" id="IPR009580">
    <property type="entry name" value="GPI_biosynthesis_protein_Pig-F"/>
</dbReference>
<evidence type="ECO:0000256" key="5">
    <source>
        <dbReference type="ARBA" id="ARBA00022824"/>
    </source>
</evidence>
<feature type="transmembrane region" description="Helical" evidence="9">
    <location>
        <begin position="164"/>
        <end position="183"/>
    </location>
</feature>
<evidence type="ECO:0000256" key="1">
    <source>
        <dbReference type="ARBA" id="ARBA00004477"/>
    </source>
</evidence>
<evidence type="ECO:0000256" key="4">
    <source>
        <dbReference type="ARBA" id="ARBA00022692"/>
    </source>
</evidence>
<keyword evidence="7 9" id="KW-0472">Membrane</keyword>
<evidence type="ECO:0000256" key="8">
    <source>
        <dbReference type="SAM" id="MobiDB-lite"/>
    </source>
</evidence>
<keyword evidence="4 9" id="KW-0812">Transmembrane</keyword>
<comment type="subcellular location">
    <subcellularLocation>
        <location evidence="1">Endoplasmic reticulum membrane</location>
        <topology evidence="1">Multi-pass membrane protein</topology>
    </subcellularLocation>
</comment>
<evidence type="ECO:0000256" key="6">
    <source>
        <dbReference type="ARBA" id="ARBA00022989"/>
    </source>
</evidence>
<feature type="transmembrane region" description="Helical" evidence="9">
    <location>
        <begin position="128"/>
        <end position="152"/>
    </location>
</feature>
<evidence type="ECO:0000256" key="7">
    <source>
        <dbReference type="ARBA" id="ARBA00023136"/>
    </source>
</evidence>
<reference evidence="10" key="2">
    <citation type="submission" date="2023-06" db="EMBL/GenBank/DDBJ databases">
        <authorList>
            <consortium name="Lawrence Berkeley National Laboratory"/>
            <person name="Haridas S."/>
            <person name="Hensen N."/>
            <person name="Bonometti L."/>
            <person name="Westerberg I."/>
            <person name="Brannstrom I.O."/>
            <person name="Guillou S."/>
            <person name="Cros-Aarteil S."/>
            <person name="Calhoun S."/>
            <person name="Kuo A."/>
            <person name="Mondo S."/>
            <person name="Pangilinan J."/>
            <person name="Riley R."/>
            <person name="Labutti K."/>
            <person name="Andreopoulos B."/>
            <person name="Lipzen A."/>
            <person name="Chen C."/>
            <person name="Yanf M."/>
            <person name="Daum C."/>
            <person name="Ng V."/>
            <person name="Clum A."/>
            <person name="Steindorff A."/>
            <person name="Ohm R."/>
            <person name="Martin F."/>
            <person name="Silar P."/>
            <person name="Natvig D."/>
            <person name="Lalanne C."/>
            <person name="Gautier V."/>
            <person name="Ament-Velasquez S.L."/>
            <person name="Kruys A."/>
            <person name="Hutchinson M.I."/>
            <person name="Powell A.J."/>
            <person name="Barry K."/>
            <person name="Miller A.N."/>
            <person name="Grigoriev I.V."/>
            <person name="Debuchy R."/>
            <person name="Gladieux P."/>
            <person name="Thoren M.H."/>
            <person name="Johannesson H."/>
        </authorList>
    </citation>
    <scope>NUCLEOTIDE SEQUENCE</scope>
    <source>
        <strain evidence="10">SMH4131-1</strain>
    </source>
</reference>
<protein>
    <submittedName>
        <fullName evidence="10">GPI biosynthesis protein family Pig-F-domain-containing protein</fullName>
    </submittedName>
</protein>
<evidence type="ECO:0000256" key="9">
    <source>
        <dbReference type="SAM" id="Phobius"/>
    </source>
</evidence>
<dbReference type="Pfam" id="PF06699">
    <property type="entry name" value="PIG-F"/>
    <property type="match status" value="1"/>
</dbReference>
<proteinExistence type="predicted"/>